<dbReference type="InterPro" id="IPR005379">
    <property type="entry name" value="FDM1-5/IDN2_XH"/>
</dbReference>
<evidence type="ECO:0000313" key="3">
    <source>
        <dbReference type="EMBL" id="EWM22930.1"/>
    </source>
</evidence>
<feature type="compositionally biased region" description="Low complexity" evidence="1">
    <location>
        <begin position="200"/>
        <end position="214"/>
    </location>
</feature>
<feature type="domain" description="Factor of DNA methylation 1-5/IDN2" evidence="2">
    <location>
        <begin position="225"/>
        <end position="301"/>
    </location>
</feature>
<feature type="compositionally biased region" description="Low complexity" evidence="1">
    <location>
        <begin position="111"/>
        <end position="130"/>
    </location>
</feature>
<name>W7T7F9_9STRA</name>
<dbReference type="OrthoDB" id="10534221at2759"/>
<evidence type="ECO:0000313" key="4">
    <source>
        <dbReference type="Proteomes" id="UP000019335"/>
    </source>
</evidence>
<proteinExistence type="predicted"/>
<accession>W7T7F9</accession>
<feature type="compositionally biased region" description="Low complexity" evidence="1">
    <location>
        <begin position="155"/>
        <end position="169"/>
    </location>
</feature>
<evidence type="ECO:0000259" key="2">
    <source>
        <dbReference type="Pfam" id="PF03469"/>
    </source>
</evidence>
<dbReference type="Pfam" id="PF03469">
    <property type="entry name" value="XH"/>
    <property type="match status" value="1"/>
</dbReference>
<keyword evidence="4" id="KW-1185">Reference proteome</keyword>
<dbReference type="Proteomes" id="UP000019335">
    <property type="component" value="Chromosome 19"/>
</dbReference>
<feature type="region of interest" description="Disordered" evidence="1">
    <location>
        <begin position="111"/>
        <end position="214"/>
    </location>
</feature>
<gene>
    <name evidence="3" type="ORF">Naga_101151g1</name>
</gene>
<feature type="region of interest" description="Disordered" evidence="1">
    <location>
        <begin position="1"/>
        <end position="28"/>
    </location>
</feature>
<protein>
    <submittedName>
        <fullName evidence="3">Putative domain XH</fullName>
    </submittedName>
</protein>
<evidence type="ECO:0000256" key="1">
    <source>
        <dbReference type="SAM" id="MobiDB-lite"/>
    </source>
</evidence>
<reference evidence="3 4" key="1">
    <citation type="journal article" date="2014" name="Mol. Plant">
        <title>Chromosome Scale Genome Assembly and Transcriptome Profiling of Nannochloropsis gaditana in Nitrogen Depletion.</title>
        <authorList>
            <person name="Corteggiani Carpinelli E."/>
            <person name="Telatin A."/>
            <person name="Vitulo N."/>
            <person name="Forcato C."/>
            <person name="D'Angelo M."/>
            <person name="Schiavon R."/>
            <person name="Vezzi A."/>
            <person name="Giacometti G.M."/>
            <person name="Morosinotto T."/>
            <person name="Valle G."/>
        </authorList>
    </citation>
    <scope>NUCLEOTIDE SEQUENCE [LARGE SCALE GENOMIC DNA]</scope>
    <source>
        <strain evidence="3 4">B-31</strain>
    </source>
</reference>
<dbReference type="EMBL" id="AZIL01001980">
    <property type="protein sequence ID" value="EWM22930.1"/>
    <property type="molecule type" value="Genomic_DNA"/>
</dbReference>
<sequence length="326" mass="35431">MAAAPNPEPIFHGDEAQAQGGREGGREVTSVVEARAEIARLEGLVRRLRREAEENDHGELINRLVSVEADRTRELNAVKAVLLQTGQNYPDVVRTKWMCEATETEVAAALRANGSSRNGSSSNSGLSNGSGRRGLRSREEGGAREGREGLDEEGGSSLPPSLPSSTSLTADACDRVSDVFQSHQSSPRDPYQPGHARAASSHSNSNSNSNSNISAHLTDEGFRRVMTRIDATIRDASFDPLMRQEGRIVGVDWDHMVLRNLQEEYGRAMAELVVAKKKEVERYCPSGSYPVLVLWAGEEGRGGGREGRARGGSCGCWRWWCASCLP</sequence>
<comment type="caution">
    <text evidence="3">The sequence shown here is derived from an EMBL/GenBank/DDBJ whole genome shotgun (WGS) entry which is preliminary data.</text>
</comment>
<organism evidence="3 4">
    <name type="scientific">Nannochloropsis gaditana</name>
    <dbReference type="NCBI Taxonomy" id="72520"/>
    <lineage>
        <taxon>Eukaryota</taxon>
        <taxon>Sar</taxon>
        <taxon>Stramenopiles</taxon>
        <taxon>Ochrophyta</taxon>
        <taxon>Eustigmatophyceae</taxon>
        <taxon>Eustigmatales</taxon>
        <taxon>Monodopsidaceae</taxon>
        <taxon>Nannochloropsis</taxon>
    </lineage>
</organism>
<feature type="compositionally biased region" description="Basic and acidic residues" evidence="1">
    <location>
        <begin position="136"/>
        <end position="149"/>
    </location>
</feature>
<dbReference type="AlphaFoldDB" id="W7T7F9"/>